<dbReference type="InterPro" id="IPR044862">
    <property type="entry name" value="Pro_4_hyd_alph_FE2OG_OXY"/>
</dbReference>
<proteinExistence type="inferred from homology"/>
<dbReference type="NCBIfam" id="NF003973">
    <property type="entry name" value="PRK05467.1-2"/>
    <property type="match status" value="1"/>
</dbReference>
<evidence type="ECO:0000256" key="4">
    <source>
        <dbReference type="ARBA" id="ARBA00022964"/>
    </source>
</evidence>
<reference evidence="9" key="1">
    <citation type="submission" date="2023-07" db="EMBL/GenBank/DDBJ databases">
        <title>Genome content predicts the carbon catabolic preferences of heterotrophic bacteria.</title>
        <authorList>
            <person name="Gralka M."/>
        </authorList>
    </citation>
    <scope>NUCLEOTIDE SEQUENCE</scope>
    <source>
        <strain evidence="9">5G01</strain>
    </source>
</reference>
<dbReference type="Pfam" id="PF13640">
    <property type="entry name" value="2OG-FeII_Oxy_3"/>
    <property type="match status" value="1"/>
</dbReference>
<feature type="binding site" evidence="7">
    <location>
        <position position="96"/>
    </location>
    <ligand>
        <name>Fe cation</name>
        <dbReference type="ChEBI" id="CHEBI:24875"/>
    </ligand>
</feature>
<comment type="caution">
    <text evidence="9">The sequence shown here is derived from an EMBL/GenBank/DDBJ whole genome shotgun (WGS) entry which is preliminary data.</text>
</comment>
<dbReference type="Gene3D" id="2.60.120.620">
    <property type="entry name" value="q2cbj1_9rhob like domain"/>
    <property type="match status" value="1"/>
</dbReference>
<evidence type="ECO:0000256" key="1">
    <source>
        <dbReference type="ARBA" id="ARBA00001961"/>
    </source>
</evidence>
<keyword evidence="5 7" id="KW-0560">Oxidoreductase</keyword>
<evidence type="ECO:0000256" key="7">
    <source>
        <dbReference type="HAMAP-Rule" id="MF_00657"/>
    </source>
</evidence>
<comment type="cofactor">
    <cofactor evidence="1 7">
        <name>L-ascorbate</name>
        <dbReference type="ChEBI" id="CHEBI:38290"/>
    </cofactor>
</comment>
<keyword evidence="10" id="KW-1185">Reference proteome</keyword>
<dbReference type="RefSeq" id="WP_215151268.1">
    <property type="nucleotide sequence ID" value="NZ_JAHHDZ010000006.1"/>
</dbReference>
<keyword evidence="4 7" id="KW-0223">Dioxygenase</keyword>
<evidence type="ECO:0000256" key="6">
    <source>
        <dbReference type="ARBA" id="ARBA00023004"/>
    </source>
</evidence>
<dbReference type="InterPro" id="IPR041097">
    <property type="entry name" value="PKHD_C"/>
</dbReference>
<comment type="cofactor">
    <cofactor evidence="7">
        <name>Fe(2+)</name>
        <dbReference type="ChEBI" id="CHEBI:29033"/>
    </cofactor>
    <text evidence="7">Binds 1 Fe(2+) ion per subunit.</text>
</comment>
<feature type="binding site" evidence="7">
    <location>
        <position position="169"/>
    </location>
    <ligand>
        <name>2-oxoglutarate</name>
        <dbReference type="ChEBI" id="CHEBI:16810"/>
    </ligand>
</feature>
<dbReference type="PANTHER" id="PTHR41536:SF1">
    <property type="entry name" value="PKHD-TYPE HYDROXYLASE YBIX"/>
    <property type="match status" value="1"/>
</dbReference>
<feature type="domain" description="Fe2OG dioxygenase" evidence="8">
    <location>
        <begin position="78"/>
        <end position="178"/>
    </location>
</feature>
<feature type="binding site" evidence="7">
    <location>
        <position position="159"/>
    </location>
    <ligand>
        <name>Fe cation</name>
        <dbReference type="ChEBI" id="CHEBI:24875"/>
    </ligand>
</feature>
<dbReference type="HAMAP" id="MF_00657">
    <property type="entry name" value="Hydroxyl_YbiX"/>
    <property type="match status" value="1"/>
</dbReference>
<dbReference type="Proteomes" id="UP001177341">
    <property type="component" value="Unassembled WGS sequence"/>
</dbReference>
<evidence type="ECO:0000259" key="8">
    <source>
        <dbReference type="PROSITE" id="PS51471"/>
    </source>
</evidence>
<keyword evidence="2 7" id="KW-0479">Metal-binding</keyword>
<sequence>MIIPIHQVFTREQVSQIRGYLDDAEWVDGAETAGAQASSVKRNQQLSQDSALCQQLGDVVLDALARHSTFISAALPQKIYPPLFNRYSVGETYGLHVDNAIRVVPGTAVRVRTDLSATLFLSDPEEYEGGELTIQDKFGSHQVKLSAGDMILYPSTSLHRVEPITKGQRVSSFFWLQSMVRNHEQRDVLFDLDTSVQSLTSQHGHDHADVIRLSGIYQNLIQQWIDT</sequence>
<evidence type="ECO:0000313" key="9">
    <source>
        <dbReference type="EMBL" id="MDP2522257.1"/>
    </source>
</evidence>
<evidence type="ECO:0000256" key="5">
    <source>
        <dbReference type="ARBA" id="ARBA00023002"/>
    </source>
</evidence>
<dbReference type="SMART" id="SM00702">
    <property type="entry name" value="P4Hc"/>
    <property type="match status" value="1"/>
</dbReference>
<organism evidence="9 10">
    <name type="scientific">Neptunomonas phycophila</name>
    <dbReference type="NCBI Taxonomy" id="1572645"/>
    <lineage>
        <taxon>Bacteria</taxon>
        <taxon>Pseudomonadati</taxon>
        <taxon>Pseudomonadota</taxon>
        <taxon>Gammaproteobacteria</taxon>
        <taxon>Oceanospirillales</taxon>
        <taxon>Oceanospirillaceae</taxon>
        <taxon>Neptunomonas</taxon>
    </lineage>
</organism>
<keyword evidence="3 7" id="KW-0847">Vitamin C</keyword>
<name>A0ABT9EU35_9GAMM</name>
<dbReference type="NCBIfam" id="NF003975">
    <property type="entry name" value="PRK05467.1-4"/>
    <property type="match status" value="1"/>
</dbReference>
<dbReference type="PROSITE" id="PS51471">
    <property type="entry name" value="FE2OG_OXY"/>
    <property type="match status" value="1"/>
</dbReference>
<dbReference type="Gene3D" id="4.10.860.20">
    <property type="entry name" value="Rabenosyn, Rab binding domain"/>
    <property type="match status" value="1"/>
</dbReference>
<dbReference type="EMBL" id="JAUYVO010000004">
    <property type="protein sequence ID" value="MDP2522257.1"/>
    <property type="molecule type" value="Genomic_DNA"/>
</dbReference>
<dbReference type="PANTHER" id="PTHR41536">
    <property type="entry name" value="PKHD-TYPE HYDROXYLASE YBIX"/>
    <property type="match status" value="1"/>
</dbReference>
<evidence type="ECO:0000256" key="2">
    <source>
        <dbReference type="ARBA" id="ARBA00022723"/>
    </source>
</evidence>
<evidence type="ECO:0000256" key="3">
    <source>
        <dbReference type="ARBA" id="ARBA00022896"/>
    </source>
</evidence>
<dbReference type="InterPro" id="IPR005123">
    <property type="entry name" value="Oxoglu/Fe-dep_dioxygenase_dom"/>
</dbReference>
<dbReference type="Pfam" id="PF18331">
    <property type="entry name" value="PKHD_C"/>
    <property type="match status" value="1"/>
</dbReference>
<dbReference type="SUPFAM" id="SSF51197">
    <property type="entry name" value="Clavaminate synthase-like"/>
    <property type="match status" value="1"/>
</dbReference>
<dbReference type="InterPro" id="IPR006620">
    <property type="entry name" value="Pro_4_hyd_alph"/>
</dbReference>
<evidence type="ECO:0000313" key="10">
    <source>
        <dbReference type="Proteomes" id="UP001177341"/>
    </source>
</evidence>
<dbReference type="InterPro" id="IPR023550">
    <property type="entry name" value="PKHD_hydroxylase"/>
</dbReference>
<protein>
    <submittedName>
        <fullName evidence="9">Fe2+-dependent dioxygenase</fullName>
    </submittedName>
</protein>
<dbReference type="GO" id="GO:0051213">
    <property type="term" value="F:dioxygenase activity"/>
    <property type="evidence" value="ECO:0007669"/>
    <property type="project" value="UniProtKB-KW"/>
</dbReference>
<dbReference type="NCBIfam" id="NF003974">
    <property type="entry name" value="PRK05467.1-3"/>
    <property type="match status" value="1"/>
</dbReference>
<gene>
    <name evidence="9" type="ORF">Q8W30_06685</name>
</gene>
<keyword evidence="6 7" id="KW-0408">Iron</keyword>
<feature type="binding site" evidence="7">
    <location>
        <position position="98"/>
    </location>
    <ligand>
        <name>Fe cation</name>
        <dbReference type="ChEBI" id="CHEBI:24875"/>
    </ligand>
</feature>
<accession>A0ABT9EU35</accession>